<dbReference type="OrthoDB" id="1741399at2759"/>
<keyword evidence="3" id="KW-1185">Reference proteome</keyword>
<protein>
    <submittedName>
        <fullName evidence="2">Uncharacterized protein</fullName>
    </submittedName>
</protein>
<evidence type="ECO:0000256" key="1">
    <source>
        <dbReference type="SAM" id="MobiDB-lite"/>
    </source>
</evidence>
<feature type="compositionally biased region" description="Polar residues" evidence="1">
    <location>
        <begin position="47"/>
        <end position="56"/>
    </location>
</feature>
<organism evidence="2 3">
    <name type="scientific">Mucuna pruriens</name>
    <name type="common">Velvet bean</name>
    <name type="synonym">Dolichos pruriens</name>
    <dbReference type="NCBI Taxonomy" id="157652"/>
    <lineage>
        <taxon>Eukaryota</taxon>
        <taxon>Viridiplantae</taxon>
        <taxon>Streptophyta</taxon>
        <taxon>Embryophyta</taxon>
        <taxon>Tracheophyta</taxon>
        <taxon>Spermatophyta</taxon>
        <taxon>Magnoliopsida</taxon>
        <taxon>eudicotyledons</taxon>
        <taxon>Gunneridae</taxon>
        <taxon>Pentapetalae</taxon>
        <taxon>rosids</taxon>
        <taxon>fabids</taxon>
        <taxon>Fabales</taxon>
        <taxon>Fabaceae</taxon>
        <taxon>Papilionoideae</taxon>
        <taxon>50 kb inversion clade</taxon>
        <taxon>NPAAA clade</taxon>
        <taxon>indigoferoid/millettioid clade</taxon>
        <taxon>Phaseoleae</taxon>
        <taxon>Mucuna</taxon>
    </lineage>
</organism>
<gene>
    <name evidence="2" type="ORF">CR513_45488</name>
</gene>
<accession>A0A371F8V4</accession>
<evidence type="ECO:0000313" key="2">
    <source>
        <dbReference type="EMBL" id="RDX74725.1"/>
    </source>
</evidence>
<proteinExistence type="predicted"/>
<dbReference type="AlphaFoldDB" id="A0A371F8V4"/>
<dbReference type="Proteomes" id="UP000257109">
    <property type="component" value="Unassembled WGS sequence"/>
</dbReference>
<sequence length="79" mass="8931">MLGLDTTIMEHKLPLIPNAILVRQQLRRMKSEAALKIKEEVEKQIPSMDSQHSAGSQERREGPNGPHRASPKDNFPLPH</sequence>
<feature type="region of interest" description="Disordered" evidence="1">
    <location>
        <begin position="38"/>
        <end position="79"/>
    </location>
</feature>
<name>A0A371F8V4_MUCPR</name>
<evidence type="ECO:0000313" key="3">
    <source>
        <dbReference type="Proteomes" id="UP000257109"/>
    </source>
</evidence>
<reference evidence="2" key="1">
    <citation type="submission" date="2018-05" db="EMBL/GenBank/DDBJ databases">
        <title>Draft genome of Mucuna pruriens seed.</title>
        <authorList>
            <person name="Nnadi N.E."/>
            <person name="Vos R."/>
            <person name="Hasami M.H."/>
            <person name="Devisetty U.K."/>
            <person name="Aguiy J.C."/>
        </authorList>
    </citation>
    <scope>NUCLEOTIDE SEQUENCE [LARGE SCALE GENOMIC DNA]</scope>
    <source>
        <strain evidence="2">JCA_2017</strain>
    </source>
</reference>
<comment type="caution">
    <text evidence="2">The sequence shown here is derived from an EMBL/GenBank/DDBJ whole genome shotgun (WGS) entry which is preliminary data.</text>
</comment>
<dbReference type="EMBL" id="QJKJ01010080">
    <property type="protein sequence ID" value="RDX74725.1"/>
    <property type="molecule type" value="Genomic_DNA"/>
</dbReference>
<feature type="non-terminal residue" evidence="2">
    <location>
        <position position="1"/>
    </location>
</feature>